<evidence type="ECO:0000256" key="3">
    <source>
        <dbReference type="ARBA" id="ARBA00022448"/>
    </source>
</evidence>
<evidence type="ECO:0000256" key="6">
    <source>
        <dbReference type="ARBA" id="ARBA00022892"/>
    </source>
</evidence>
<evidence type="ECO:0000256" key="7">
    <source>
        <dbReference type="ARBA" id="ARBA00022927"/>
    </source>
</evidence>
<evidence type="ECO:0000256" key="13">
    <source>
        <dbReference type="RuleBase" id="RU003925"/>
    </source>
</evidence>
<evidence type="ECO:0000256" key="2">
    <source>
        <dbReference type="ARBA" id="ARBA00010290"/>
    </source>
</evidence>
<comment type="subcellular location">
    <subcellularLocation>
        <location evidence="1">Golgi apparatus</location>
    </subcellularLocation>
</comment>
<evidence type="ECO:0000256" key="11">
    <source>
        <dbReference type="PIRSR" id="PIRSR606689-1"/>
    </source>
</evidence>
<keyword evidence="8" id="KW-0333">Golgi apparatus</keyword>
<keyword evidence="12" id="KW-0479">Metal-binding</keyword>
<keyword evidence="6" id="KW-0931">ER-Golgi transport</keyword>
<dbReference type="InterPro" id="IPR005225">
    <property type="entry name" value="Small_GTP-bd"/>
</dbReference>
<evidence type="ECO:0000313" key="15">
    <source>
        <dbReference type="Proteomes" id="UP000694570"/>
    </source>
</evidence>
<dbReference type="GO" id="GO:0015031">
    <property type="term" value="P:protein transport"/>
    <property type="evidence" value="ECO:0007669"/>
    <property type="project" value="UniProtKB-KW"/>
</dbReference>
<evidence type="ECO:0000256" key="4">
    <source>
        <dbReference type="ARBA" id="ARBA00022707"/>
    </source>
</evidence>
<dbReference type="InterPro" id="IPR027417">
    <property type="entry name" value="P-loop_NTPase"/>
</dbReference>
<accession>A0A8D0W165</accession>
<evidence type="ECO:0000256" key="10">
    <source>
        <dbReference type="ARBA" id="ARBA00023288"/>
    </source>
</evidence>
<proteinExistence type="inferred from homology"/>
<dbReference type="PANTHER" id="PTHR11711">
    <property type="entry name" value="ADP RIBOSYLATION FACTOR-RELATED"/>
    <property type="match status" value="1"/>
</dbReference>
<dbReference type="PROSITE" id="PS51417">
    <property type="entry name" value="ARF"/>
    <property type="match status" value="1"/>
</dbReference>
<evidence type="ECO:0000256" key="1">
    <source>
        <dbReference type="ARBA" id="ARBA00004555"/>
    </source>
</evidence>
<evidence type="ECO:0000256" key="8">
    <source>
        <dbReference type="ARBA" id="ARBA00023034"/>
    </source>
</evidence>
<feature type="binding site" evidence="12">
    <location>
        <position position="48"/>
    </location>
    <ligand>
        <name>Mg(2+)</name>
        <dbReference type="ChEBI" id="CHEBI:18420"/>
    </ligand>
</feature>
<dbReference type="InterPro" id="IPR024156">
    <property type="entry name" value="Small_GTPase_ARF"/>
</dbReference>
<protein>
    <submittedName>
        <fullName evidence="14">ADP ribosylation factor like GTPase 1</fullName>
    </submittedName>
</protein>
<gene>
    <name evidence="14" type="primary">ARL1</name>
</gene>
<dbReference type="NCBIfam" id="TIGR00231">
    <property type="entry name" value="small_GTP"/>
    <property type="match status" value="1"/>
</dbReference>
<feature type="binding site" evidence="11">
    <location>
        <position position="70"/>
    </location>
    <ligand>
        <name>GTP</name>
        <dbReference type="ChEBI" id="CHEBI:37565"/>
    </ligand>
</feature>
<dbReference type="SMART" id="SM00177">
    <property type="entry name" value="ARF"/>
    <property type="match status" value="1"/>
</dbReference>
<dbReference type="InterPro" id="IPR006689">
    <property type="entry name" value="Small_GTPase_ARF/SAR"/>
</dbReference>
<keyword evidence="3" id="KW-0813">Transport</keyword>
<dbReference type="GO" id="GO:0016192">
    <property type="term" value="P:vesicle-mediated transport"/>
    <property type="evidence" value="ECO:0007669"/>
    <property type="project" value="UniProtKB-KW"/>
</dbReference>
<organism evidence="14 15">
    <name type="scientific">Sus scrofa</name>
    <name type="common">Pig</name>
    <dbReference type="NCBI Taxonomy" id="9823"/>
    <lineage>
        <taxon>Eukaryota</taxon>
        <taxon>Metazoa</taxon>
        <taxon>Chordata</taxon>
        <taxon>Craniata</taxon>
        <taxon>Vertebrata</taxon>
        <taxon>Euteleostomi</taxon>
        <taxon>Mammalia</taxon>
        <taxon>Eutheria</taxon>
        <taxon>Laurasiatheria</taxon>
        <taxon>Artiodactyla</taxon>
        <taxon>Suina</taxon>
        <taxon>Suidae</taxon>
        <taxon>Sus</taxon>
    </lineage>
</organism>
<dbReference type="Pfam" id="PF00025">
    <property type="entry name" value="Arf"/>
    <property type="match status" value="1"/>
</dbReference>
<dbReference type="AlphaFoldDB" id="A0A8D0W165"/>
<dbReference type="FunFam" id="3.40.50.300:FF:003500">
    <property type="entry name" value="ADP-ribosylation factor 1"/>
    <property type="match status" value="1"/>
</dbReference>
<dbReference type="SUPFAM" id="SSF52540">
    <property type="entry name" value="P-loop containing nucleoside triphosphate hydrolases"/>
    <property type="match status" value="1"/>
</dbReference>
<evidence type="ECO:0000313" key="14">
    <source>
        <dbReference type="Ensembl" id="ENSSSCP00030013361.1"/>
    </source>
</evidence>
<reference evidence="14" key="1">
    <citation type="submission" date="2025-05" db="UniProtKB">
        <authorList>
            <consortium name="Ensembl"/>
        </authorList>
    </citation>
    <scope>IDENTIFICATION</scope>
</reference>
<dbReference type="Ensembl" id="ENSSSCT00030029764.1">
    <property type="protein sequence ID" value="ENSSSCP00030013361.1"/>
    <property type="gene ID" value="ENSSSCG00030021464.1"/>
</dbReference>
<keyword evidence="4" id="KW-0519">Myristate</keyword>
<feature type="binding site" evidence="11">
    <location>
        <begin position="24"/>
        <end position="31"/>
    </location>
    <ligand>
        <name>GTP</name>
        <dbReference type="ChEBI" id="CHEBI:37565"/>
    </ligand>
</feature>
<dbReference type="Gene3D" id="3.40.50.300">
    <property type="entry name" value="P-loop containing nucleotide triphosphate hydrolases"/>
    <property type="match status" value="1"/>
</dbReference>
<dbReference type="GO" id="GO:0005525">
    <property type="term" value="F:GTP binding"/>
    <property type="evidence" value="ECO:0007669"/>
    <property type="project" value="UniProtKB-KW"/>
</dbReference>
<comment type="similarity">
    <text evidence="2 13">Belongs to the small GTPase superfamily. Arf family.</text>
</comment>
<dbReference type="GO" id="GO:0005794">
    <property type="term" value="C:Golgi apparatus"/>
    <property type="evidence" value="ECO:0007669"/>
    <property type="project" value="UniProtKB-SubCell"/>
</dbReference>
<dbReference type="GO" id="GO:0003924">
    <property type="term" value="F:GTPase activity"/>
    <property type="evidence" value="ECO:0007669"/>
    <property type="project" value="InterPro"/>
</dbReference>
<keyword evidence="12" id="KW-0460">Magnesium</keyword>
<name>A0A8D0W165_PIG</name>
<evidence type="ECO:0000256" key="5">
    <source>
        <dbReference type="ARBA" id="ARBA00022741"/>
    </source>
</evidence>
<dbReference type="Proteomes" id="UP000694723">
    <property type="component" value="Unplaced"/>
</dbReference>
<keyword evidence="7" id="KW-0653">Protein transport</keyword>
<evidence type="ECO:0000256" key="9">
    <source>
        <dbReference type="ARBA" id="ARBA00023134"/>
    </source>
</evidence>
<sequence>MGGFFSSIFSSLFGTREMRILILGLDGAGKTTILYRLQVGEVVTTIPTIGFNVETVTYKNLKFQVWDLGGQTSIRPYWRCYYSNTDAVIYVVDSCDRDRIGISKSELVAMLEVRKLCKNVGKSFTFTCCFHCLLSHTGIIKRKTEEFPSSLVNGSGVLVTTVAQVTAVVWVPSLAQEFLHAFLGWGQKKGKTGISTIFFLTNSYSKNIVGEIKTNTLWQHQILNPLRPGIEPASSWVQLGS</sequence>
<dbReference type="Proteomes" id="UP000694570">
    <property type="component" value="Unplaced"/>
</dbReference>
<dbReference type="GO" id="GO:0046872">
    <property type="term" value="F:metal ion binding"/>
    <property type="evidence" value="ECO:0007669"/>
    <property type="project" value="UniProtKB-KW"/>
</dbReference>
<keyword evidence="10" id="KW-0449">Lipoprotein</keyword>
<dbReference type="SMART" id="SM00178">
    <property type="entry name" value="SAR"/>
    <property type="match status" value="1"/>
</dbReference>
<keyword evidence="5 11" id="KW-0547">Nucleotide-binding</keyword>
<evidence type="ECO:0000256" key="12">
    <source>
        <dbReference type="PIRSR" id="PIRSR606689-2"/>
    </source>
</evidence>
<keyword evidence="9 11" id="KW-0342">GTP-binding</keyword>
<feature type="binding site" evidence="12">
    <location>
        <position position="31"/>
    </location>
    <ligand>
        <name>Mg(2+)</name>
        <dbReference type="ChEBI" id="CHEBI:18420"/>
    </ligand>
</feature>
<dbReference type="PRINTS" id="PR00328">
    <property type="entry name" value="SAR1GTPBP"/>
</dbReference>
<dbReference type="Ensembl" id="ENSSSCT00060024095.1">
    <property type="protein sequence ID" value="ENSSSCP00060010108.1"/>
    <property type="gene ID" value="ENSSSCG00060017980.1"/>
</dbReference>